<feature type="domain" description="Cytochrome C Planctomycete-type" evidence="3">
    <location>
        <begin position="48"/>
        <end position="105"/>
    </location>
</feature>
<evidence type="ECO:0000313" key="4">
    <source>
        <dbReference type="EMBL" id="PQO43491.1"/>
    </source>
</evidence>
<evidence type="ECO:0000313" key="5">
    <source>
        <dbReference type="Proteomes" id="UP000237819"/>
    </source>
</evidence>
<organism evidence="4 5">
    <name type="scientific">Blastopirellula marina</name>
    <dbReference type="NCBI Taxonomy" id="124"/>
    <lineage>
        <taxon>Bacteria</taxon>
        <taxon>Pseudomonadati</taxon>
        <taxon>Planctomycetota</taxon>
        <taxon>Planctomycetia</taxon>
        <taxon>Pirellulales</taxon>
        <taxon>Pirellulaceae</taxon>
        <taxon>Blastopirellula</taxon>
    </lineage>
</organism>
<dbReference type="EMBL" id="PUHZ01000023">
    <property type="protein sequence ID" value="PQO43491.1"/>
    <property type="molecule type" value="Genomic_DNA"/>
</dbReference>
<evidence type="ECO:0000259" key="3">
    <source>
        <dbReference type="Pfam" id="PF07635"/>
    </source>
</evidence>
<gene>
    <name evidence="4" type="ORF">C5Y93_22820</name>
</gene>
<dbReference type="InterPro" id="IPR011444">
    <property type="entry name" value="DUF1549"/>
</dbReference>
<evidence type="ECO:0008006" key="6">
    <source>
        <dbReference type="Google" id="ProtNLM"/>
    </source>
</evidence>
<dbReference type="Gene3D" id="2.60.120.200">
    <property type="match status" value="1"/>
</dbReference>
<dbReference type="InterPro" id="IPR013320">
    <property type="entry name" value="ConA-like_dom_sf"/>
</dbReference>
<dbReference type="OrthoDB" id="127107at2"/>
<dbReference type="PANTHER" id="PTHR35889:SF3">
    <property type="entry name" value="F-BOX DOMAIN-CONTAINING PROTEIN"/>
    <property type="match status" value="1"/>
</dbReference>
<accession>A0A2S8GGU0</accession>
<comment type="caution">
    <text evidence="4">The sequence shown here is derived from an EMBL/GenBank/DDBJ whole genome shotgun (WGS) entry which is preliminary data.</text>
</comment>
<feature type="domain" description="DUF1553" evidence="2">
    <location>
        <begin position="704"/>
        <end position="957"/>
    </location>
</feature>
<reference evidence="4 5" key="1">
    <citation type="submission" date="2018-02" db="EMBL/GenBank/DDBJ databases">
        <title>Comparative genomes isolates from brazilian mangrove.</title>
        <authorList>
            <person name="Araujo J.E."/>
            <person name="Taketani R.G."/>
            <person name="Silva M.C.P."/>
            <person name="Loureco M.V."/>
            <person name="Andreote F.D."/>
        </authorList>
    </citation>
    <scope>NUCLEOTIDE SEQUENCE [LARGE SCALE GENOMIC DNA]</scope>
    <source>
        <strain evidence="4 5">Nap-Phe MGV</strain>
    </source>
</reference>
<dbReference type="Pfam" id="PF13385">
    <property type="entry name" value="Laminin_G_3"/>
    <property type="match status" value="1"/>
</dbReference>
<dbReference type="RefSeq" id="WP_105337777.1">
    <property type="nucleotide sequence ID" value="NZ_PUHZ01000023.1"/>
</dbReference>
<evidence type="ECO:0000259" key="2">
    <source>
        <dbReference type="Pfam" id="PF07587"/>
    </source>
</evidence>
<dbReference type="InterPro" id="IPR011429">
    <property type="entry name" value="Cyt_c_Planctomycete-type"/>
</dbReference>
<dbReference type="Pfam" id="PF07583">
    <property type="entry name" value="PSCyt2"/>
    <property type="match status" value="1"/>
</dbReference>
<proteinExistence type="predicted"/>
<protein>
    <recommendedName>
        <fullName evidence="6">Cytochrome c domain-containing protein</fullName>
    </recommendedName>
</protein>
<evidence type="ECO:0000259" key="1">
    <source>
        <dbReference type="Pfam" id="PF07583"/>
    </source>
</evidence>
<dbReference type="Pfam" id="PF07635">
    <property type="entry name" value="PSCyt1"/>
    <property type="match status" value="1"/>
</dbReference>
<dbReference type="Pfam" id="PF07587">
    <property type="entry name" value="PSD1"/>
    <property type="match status" value="1"/>
</dbReference>
<dbReference type="SUPFAM" id="SSF49899">
    <property type="entry name" value="Concanavalin A-like lectins/glucanases"/>
    <property type="match status" value="1"/>
</dbReference>
<sequence>MKHRPLLLSISLLICGAFAWPGLGKEPIPAQERLFFEEQVRPLLVKHCYECHSAESKEIGGKLLLDSRAGVLRGGESGPAVVPGKPEASLLLDAMHYETFEMPPDKPLPANDVHIIAEWIRRGAWDPRSDAKPAEAKAEVAADADQLWSFHPRQVVPPPAVQATEWPHGAIDQFVLHRIEQQGARPTADADLRTLAKRLYYGLIGLPPTIEQVDAFVAAGSKDRRAATAELVDQLLASPQFGEHWGRHWLDVARYGESNGNDGLSRNATFPHAWRYRDYVIDAVNRDVPFDRFLTEQLAGDLLPADTAAERNRLFVATGFLAIGAKPAAAMNTDFAMDIVDDQINAVSTAFMGLSVACARCHDHKHDPIPTRDYYALAGIFQSSETLYGAAGNEKLTAPPTDLHVLSSQLPNESVAAQQRAELTLPDAYAAAIAELQPALHVPLDQLPENWEPVGKPSFSAEKFLELQESYLKGTSPDAAADYSVSFWFKNDMPNNDRPITAYLFTRGQPDVKEIPGDHLGIGGKHDAKRTGRLFVFNGNQKKTTVGGNTVIPPGTWNHVVFTRTGNRVRVYLNGAERPEIDADLEPTYGDEARFTLGGRSEGFAPLTGAIAHFSWYARPLDAAEAQRLHDASGQPRGAQQLGLAMGVREKKQPSDCKIHINGTGAKLGAVVPRSALTAYQTLINEDQAAAALPELKVAQTASGRLELAAWLTDPRHPQTARVTVNRVWLKLMGEGLVATPDDFGVYGAQPTHPELLDWLAEDFIRQGWSVKQLIRMIVLSRTYQLSSDYDQQIAQYDPANALYTRFRQQRLSAEQLRDSILQVSGALDLTPGAGSPIQEIDALINKPPHEAATLHQPSDHRSVYLCYMRNAPPPELAPFDLPDGLKTISKRNQTVLPAQSLFLLNSPFVLEQAERFAQQLHSDENGTTEEKIARAFRQALLRDPTAQETAAALQFLSADQSADPQASTRWSPFCQALFAANEFRYVD</sequence>
<dbReference type="AlphaFoldDB" id="A0A2S8GGU0"/>
<name>A0A2S8GGU0_9BACT</name>
<dbReference type="Proteomes" id="UP000237819">
    <property type="component" value="Unassembled WGS sequence"/>
</dbReference>
<dbReference type="PANTHER" id="PTHR35889">
    <property type="entry name" value="CYCLOINULO-OLIGOSACCHARIDE FRUCTANOTRANSFERASE-RELATED"/>
    <property type="match status" value="1"/>
</dbReference>
<feature type="domain" description="DUF1549" evidence="1">
    <location>
        <begin position="171"/>
        <end position="385"/>
    </location>
</feature>
<dbReference type="InterPro" id="IPR022655">
    <property type="entry name" value="DUF1553"/>
</dbReference>